<gene>
    <name evidence="1" type="ORF">SAMN05444005_10689</name>
</gene>
<dbReference type="STRING" id="1299341.SAMN05444005_10689"/>
<reference evidence="1 2" key="1">
    <citation type="submission" date="2016-10" db="EMBL/GenBank/DDBJ databases">
        <authorList>
            <person name="de Groot N.N."/>
        </authorList>
    </citation>
    <scope>NUCLEOTIDE SEQUENCE [LARGE SCALE GENOMIC DNA]</scope>
    <source>
        <strain evidence="1 2">DSM 27078</strain>
    </source>
</reference>
<dbReference type="GO" id="GO:0003677">
    <property type="term" value="F:DNA binding"/>
    <property type="evidence" value="ECO:0007669"/>
    <property type="project" value="UniProtKB-KW"/>
</dbReference>
<protein>
    <submittedName>
        <fullName evidence="1">Predicted DNA-binding protein, MmcQ/YjbR family</fullName>
    </submittedName>
</protein>
<dbReference type="RefSeq" id="WP_091468984.1">
    <property type="nucleotide sequence ID" value="NZ_FOEI01000006.1"/>
</dbReference>
<dbReference type="SUPFAM" id="SSF142906">
    <property type="entry name" value="YjbR-like"/>
    <property type="match status" value="1"/>
</dbReference>
<dbReference type="Pfam" id="PF04237">
    <property type="entry name" value="YjbR"/>
    <property type="match status" value="1"/>
</dbReference>
<dbReference type="Proteomes" id="UP000198648">
    <property type="component" value="Unassembled WGS sequence"/>
</dbReference>
<dbReference type="InterPro" id="IPR058532">
    <property type="entry name" value="YjbR/MT2646/Rv2570-like"/>
</dbReference>
<evidence type="ECO:0000313" key="2">
    <source>
        <dbReference type="Proteomes" id="UP000198648"/>
    </source>
</evidence>
<dbReference type="PANTHER" id="PTHR35145:SF1">
    <property type="entry name" value="CYTOPLASMIC PROTEIN"/>
    <property type="match status" value="1"/>
</dbReference>
<dbReference type="InterPro" id="IPR038056">
    <property type="entry name" value="YjbR-like_sf"/>
</dbReference>
<dbReference type="EMBL" id="FOEI01000006">
    <property type="protein sequence ID" value="SEQ09635.1"/>
    <property type="molecule type" value="Genomic_DNA"/>
</dbReference>
<dbReference type="PANTHER" id="PTHR35145">
    <property type="entry name" value="CYTOPLASMIC PROTEIN-RELATED"/>
    <property type="match status" value="1"/>
</dbReference>
<organism evidence="1 2">
    <name type="scientific">Flavobacterium urocaniciphilum</name>
    <dbReference type="NCBI Taxonomy" id="1299341"/>
    <lineage>
        <taxon>Bacteria</taxon>
        <taxon>Pseudomonadati</taxon>
        <taxon>Bacteroidota</taxon>
        <taxon>Flavobacteriia</taxon>
        <taxon>Flavobacteriales</taxon>
        <taxon>Flavobacteriaceae</taxon>
        <taxon>Flavobacterium</taxon>
    </lineage>
</organism>
<evidence type="ECO:0000313" key="1">
    <source>
        <dbReference type="EMBL" id="SEQ09635.1"/>
    </source>
</evidence>
<name>A0A1H9D839_9FLAO</name>
<dbReference type="AlphaFoldDB" id="A0A1H9D839"/>
<proteinExistence type="predicted"/>
<keyword evidence="2" id="KW-1185">Reference proteome</keyword>
<dbReference type="OrthoDB" id="9789813at2"/>
<keyword evidence="1" id="KW-0238">DNA-binding</keyword>
<dbReference type="InterPro" id="IPR007351">
    <property type="entry name" value="YjbR"/>
</dbReference>
<accession>A0A1H9D839</accession>
<dbReference type="Gene3D" id="3.90.1150.30">
    <property type="match status" value="1"/>
</dbReference>
<sequence length="116" mass="13548">MNIEEITQICISLPKVTQDIKWGHDLCFCIGDKMFCVVGLDEVPTSASFKVTEEQFEELIALPYFKPAPYVARYKWVLIEDISKMNRSDWENFIQQSFELVKAKLPNKIKKELDLE</sequence>